<name>A0ABP7T222_9BACT</name>
<evidence type="ECO:0000313" key="5">
    <source>
        <dbReference type="EMBL" id="GAA4019916.1"/>
    </source>
</evidence>
<keyword evidence="6" id="KW-1185">Reference proteome</keyword>
<dbReference type="InterPro" id="IPR020019">
    <property type="entry name" value="AcTrfase_PglD-like"/>
</dbReference>
<comment type="similarity">
    <text evidence="1">Belongs to the transferase hexapeptide repeat family.</text>
</comment>
<reference evidence="6" key="1">
    <citation type="journal article" date="2019" name="Int. J. Syst. Evol. Microbiol.">
        <title>The Global Catalogue of Microorganisms (GCM) 10K type strain sequencing project: providing services to taxonomists for standard genome sequencing and annotation.</title>
        <authorList>
            <consortium name="The Broad Institute Genomics Platform"/>
            <consortium name="The Broad Institute Genome Sequencing Center for Infectious Disease"/>
            <person name="Wu L."/>
            <person name="Ma J."/>
        </authorList>
    </citation>
    <scope>NUCLEOTIDE SEQUENCE [LARGE SCALE GENOMIC DNA]</scope>
    <source>
        <strain evidence="6">JCM 17224</strain>
    </source>
</reference>
<dbReference type="InterPro" id="IPR001451">
    <property type="entry name" value="Hexapep"/>
</dbReference>
<proteinExistence type="inferred from homology"/>
<keyword evidence="4" id="KW-0012">Acyltransferase</keyword>
<evidence type="ECO:0000313" key="6">
    <source>
        <dbReference type="Proteomes" id="UP001500567"/>
    </source>
</evidence>
<dbReference type="PROSITE" id="PS00101">
    <property type="entry name" value="HEXAPEP_TRANSFERASES"/>
    <property type="match status" value="1"/>
</dbReference>
<evidence type="ECO:0008006" key="7">
    <source>
        <dbReference type="Google" id="ProtNLM"/>
    </source>
</evidence>
<dbReference type="NCBIfam" id="TIGR03570">
    <property type="entry name" value="NeuD_NnaD"/>
    <property type="match status" value="1"/>
</dbReference>
<organism evidence="5 6">
    <name type="scientific">Hymenobacter fastidiosus</name>
    <dbReference type="NCBI Taxonomy" id="486264"/>
    <lineage>
        <taxon>Bacteria</taxon>
        <taxon>Pseudomonadati</taxon>
        <taxon>Bacteroidota</taxon>
        <taxon>Cytophagia</taxon>
        <taxon>Cytophagales</taxon>
        <taxon>Hymenobacteraceae</taxon>
        <taxon>Hymenobacter</taxon>
    </lineage>
</organism>
<comment type="caution">
    <text evidence="5">The sequence shown here is derived from an EMBL/GenBank/DDBJ whole genome shotgun (WGS) entry which is preliminary data.</text>
</comment>
<dbReference type="Pfam" id="PF00132">
    <property type="entry name" value="Hexapep"/>
    <property type="match status" value="2"/>
</dbReference>
<protein>
    <recommendedName>
        <fullName evidence="7">Acyltransferase</fullName>
    </recommendedName>
</protein>
<keyword evidence="3" id="KW-0677">Repeat</keyword>
<dbReference type="SUPFAM" id="SSF51161">
    <property type="entry name" value="Trimeric LpxA-like enzymes"/>
    <property type="match status" value="1"/>
</dbReference>
<dbReference type="PANTHER" id="PTHR43300">
    <property type="entry name" value="ACETYLTRANSFERASE"/>
    <property type="match status" value="1"/>
</dbReference>
<keyword evidence="2" id="KW-0808">Transferase</keyword>
<dbReference type="EMBL" id="BAABDJ010000041">
    <property type="protein sequence ID" value="GAA4019916.1"/>
    <property type="molecule type" value="Genomic_DNA"/>
</dbReference>
<gene>
    <name evidence="5" type="ORF">GCM10022408_37550</name>
</gene>
<accession>A0ABP7T222</accession>
<dbReference type="InterPro" id="IPR018357">
    <property type="entry name" value="Hexapep_transf_CS"/>
</dbReference>
<dbReference type="InterPro" id="IPR011004">
    <property type="entry name" value="Trimer_LpxA-like_sf"/>
</dbReference>
<dbReference type="Gene3D" id="2.160.10.10">
    <property type="entry name" value="Hexapeptide repeat proteins"/>
    <property type="match status" value="1"/>
</dbReference>
<evidence type="ECO:0000256" key="3">
    <source>
        <dbReference type="ARBA" id="ARBA00022737"/>
    </source>
</evidence>
<evidence type="ECO:0000256" key="1">
    <source>
        <dbReference type="ARBA" id="ARBA00007274"/>
    </source>
</evidence>
<sequence length="197" mass="20949">MHVFENEWQPATVAFYDDVTPNMPEQLFGLYPILKAPHSAAEWLTTDNRFVLGVGGVRVRQMLTQKFQDLGGRLHSAIAASASISKHGCVLGEGLNVMQQALLSPNVHVGEGSLINTAASIHHDVVVGRYCEIAPGARLLGGVHLGDFCFVGANATVLPRVRLGHHVVVGAGAVVNQDVPDHTTVVGVPARALAKKL</sequence>
<evidence type="ECO:0000256" key="4">
    <source>
        <dbReference type="ARBA" id="ARBA00023315"/>
    </source>
</evidence>
<dbReference type="InterPro" id="IPR050179">
    <property type="entry name" value="Trans_hexapeptide_repeat"/>
</dbReference>
<evidence type="ECO:0000256" key="2">
    <source>
        <dbReference type="ARBA" id="ARBA00022679"/>
    </source>
</evidence>
<dbReference type="Proteomes" id="UP001500567">
    <property type="component" value="Unassembled WGS sequence"/>
</dbReference>